<dbReference type="AlphaFoldDB" id="X1P775"/>
<reference evidence="1" key="1">
    <citation type="journal article" date="2014" name="Front. Microbiol.">
        <title>High frequency of phylogenetically diverse reductive dehalogenase-homologous genes in deep subseafloor sedimentary metagenomes.</title>
        <authorList>
            <person name="Kawai M."/>
            <person name="Futagami T."/>
            <person name="Toyoda A."/>
            <person name="Takaki Y."/>
            <person name="Nishi S."/>
            <person name="Hori S."/>
            <person name="Arai W."/>
            <person name="Tsubouchi T."/>
            <person name="Morono Y."/>
            <person name="Uchiyama I."/>
            <person name="Ito T."/>
            <person name="Fujiyama A."/>
            <person name="Inagaki F."/>
            <person name="Takami H."/>
        </authorList>
    </citation>
    <scope>NUCLEOTIDE SEQUENCE</scope>
    <source>
        <strain evidence="1">Expedition CK06-06</strain>
    </source>
</reference>
<evidence type="ECO:0000313" key="1">
    <source>
        <dbReference type="EMBL" id="GAI52152.1"/>
    </source>
</evidence>
<dbReference type="EMBL" id="BARV01036265">
    <property type="protein sequence ID" value="GAI52152.1"/>
    <property type="molecule type" value="Genomic_DNA"/>
</dbReference>
<accession>X1P775</accession>
<comment type="caution">
    <text evidence="1">The sequence shown here is derived from an EMBL/GenBank/DDBJ whole genome shotgun (WGS) entry which is preliminary data.</text>
</comment>
<name>X1P775_9ZZZZ</name>
<organism evidence="1">
    <name type="scientific">marine sediment metagenome</name>
    <dbReference type="NCBI Taxonomy" id="412755"/>
    <lineage>
        <taxon>unclassified sequences</taxon>
        <taxon>metagenomes</taxon>
        <taxon>ecological metagenomes</taxon>
    </lineage>
</organism>
<sequence length="90" mass="10222">MYPTILKAMNVGADTIKLAQKNETPDEWIWLKKLPNEFLQTRNIHWREVTANDSFADKGYMLGIKIDPKQGVVNGAMTGIMSMIAKIKKN</sequence>
<gene>
    <name evidence="1" type="ORF">S06H3_56386</name>
</gene>
<protein>
    <submittedName>
        <fullName evidence="1">Uncharacterized protein</fullName>
    </submittedName>
</protein>
<proteinExistence type="predicted"/>